<dbReference type="AlphaFoldDB" id="A0A151NY17"/>
<keyword evidence="2" id="KW-1185">Reference proteome</keyword>
<evidence type="ECO:0000313" key="2">
    <source>
        <dbReference type="Proteomes" id="UP000050525"/>
    </source>
</evidence>
<gene>
    <name evidence="1" type="ORF">Y1Q_0006418</name>
</gene>
<name>A0A151NY17_ALLMI</name>
<proteinExistence type="predicted"/>
<protein>
    <submittedName>
        <fullName evidence="1">Uncharacterized protein</fullName>
    </submittedName>
</protein>
<evidence type="ECO:0000313" key="1">
    <source>
        <dbReference type="EMBL" id="KYO41674.1"/>
    </source>
</evidence>
<dbReference type="EMBL" id="AKHW03001628">
    <property type="protein sequence ID" value="KYO41674.1"/>
    <property type="molecule type" value="Genomic_DNA"/>
</dbReference>
<accession>A0A151NY17</accession>
<dbReference type="Proteomes" id="UP000050525">
    <property type="component" value="Unassembled WGS sequence"/>
</dbReference>
<reference evidence="1 2" key="1">
    <citation type="journal article" date="2012" name="Genome Biol.">
        <title>Sequencing three crocodilian genomes to illuminate the evolution of archosaurs and amniotes.</title>
        <authorList>
            <person name="St John J.A."/>
            <person name="Braun E.L."/>
            <person name="Isberg S.R."/>
            <person name="Miles L.G."/>
            <person name="Chong A.Y."/>
            <person name="Gongora J."/>
            <person name="Dalzell P."/>
            <person name="Moran C."/>
            <person name="Bed'hom B."/>
            <person name="Abzhanov A."/>
            <person name="Burgess S.C."/>
            <person name="Cooksey A.M."/>
            <person name="Castoe T.A."/>
            <person name="Crawford N.G."/>
            <person name="Densmore L.D."/>
            <person name="Drew J.C."/>
            <person name="Edwards S.V."/>
            <person name="Faircloth B.C."/>
            <person name="Fujita M.K."/>
            <person name="Greenwold M.J."/>
            <person name="Hoffmann F.G."/>
            <person name="Howard J.M."/>
            <person name="Iguchi T."/>
            <person name="Janes D.E."/>
            <person name="Khan S.Y."/>
            <person name="Kohno S."/>
            <person name="de Koning A.J."/>
            <person name="Lance S.L."/>
            <person name="McCarthy F.M."/>
            <person name="McCormack J.E."/>
            <person name="Merchant M.E."/>
            <person name="Peterson D.G."/>
            <person name="Pollock D.D."/>
            <person name="Pourmand N."/>
            <person name="Raney B.J."/>
            <person name="Roessler K.A."/>
            <person name="Sanford J.R."/>
            <person name="Sawyer R.H."/>
            <person name="Schmidt C.J."/>
            <person name="Triplett E.W."/>
            <person name="Tuberville T.D."/>
            <person name="Venegas-Anaya M."/>
            <person name="Howard J.T."/>
            <person name="Jarvis E.D."/>
            <person name="Guillette L.J.Jr."/>
            <person name="Glenn T.C."/>
            <person name="Green R.E."/>
            <person name="Ray D.A."/>
        </authorList>
    </citation>
    <scope>NUCLEOTIDE SEQUENCE [LARGE SCALE GENOMIC DNA]</scope>
    <source>
        <strain evidence="1">KSC_2009_1</strain>
    </source>
</reference>
<organism evidence="1 2">
    <name type="scientific">Alligator mississippiensis</name>
    <name type="common">American alligator</name>
    <dbReference type="NCBI Taxonomy" id="8496"/>
    <lineage>
        <taxon>Eukaryota</taxon>
        <taxon>Metazoa</taxon>
        <taxon>Chordata</taxon>
        <taxon>Craniata</taxon>
        <taxon>Vertebrata</taxon>
        <taxon>Euteleostomi</taxon>
        <taxon>Archelosauria</taxon>
        <taxon>Archosauria</taxon>
        <taxon>Crocodylia</taxon>
        <taxon>Alligatoridae</taxon>
        <taxon>Alligatorinae</taxon>
        <taxon>Alligator</taxon>
    </lineage>
</organism>
<sequence length="127" mass="14574">MGSSETDARQSLVKSALQQFKMSEIYTTRRQHLVEKWCKNEKGKDKKRKYTSTFKTQMEPKIFQCPKNDIFSQNELNCFDSKGHMYSQVLEDTFIIATHSNLAPRGHALDAEVLVQGPTTRVQASDD</sequence>
<comment type="caution">
    <text evidence="1">The sequence shown here is derived from an EMBL/GenBank/DDBJ whole genome shotgun (WGS) entry which is preliminary data.</text>
</comment>